<protein>
    <recommendedName>
        <fullName evidence="2">KANL3/Tex30 alpha/beta hydrolase-like domain-containing protein</fullName>
    </recommendedName>
</protein>
<evidence type="ECO:0000313" key="3">
    <source>
        <dbReference type="EMBL" id="MBB4284697.1"/>
    </source>
</evidence>
<dbReference type="PANTHER" id="PTHR13136:SF11">
    <property type="entry name" value="TESTIS-EXPRESSED PROTEIN 30"/>
    <property type="match status" value="1"/>
</dbReference>
<evidence type="ECO:0000259" key="2">
    <source>
        <dbReference type="Pfam" id="PF20408"/>
    </source>
</evidence>
<gene>
    <name evidence="3" type="ORF">GGD88_000408</name>
</gene>
<sequence length="225" mass="24202">MPTMPTADAPPRPPVLEDGPTDGPRLLLAHGAGAPMDSDWMTTVATGLAEAGVRVVRFEFPYMAARRRDGRRRPPDREPVLLDTWRAMIAAHGPADRVVIGGKSLGGRMASLLADDAGVRALLCLGYPVHPAGRPDRLRTAHLEHLRTPTLICQGTRDPMGGREVVPGLRLSPAIRLHWLEDGDHGFKPRKASGRTEAQALAEAVTVAARFMHDPAAPDRPEPGA</sequence>
<feature type="domain" description="KANL3/Tex30 alpha/beta hydrolase-like" evidence="2">
    <location>
        <begin position="25"/>
        <end position="212"/>
    </location>
</feature>
<keyword evidence="4" id="KW-1185">Reference proteome</keyword>
<proteinExistence type="predicted"/>
<organism evidence="3 4">
    <name type="scientific">Roseospira goensis</name>
    <dbReference type="NCBI Taxonomy" id="391922"/>
    <lineage>
        <taxon>Bacteria</taxon>
        <taxon>Pseudomonadati</taxon>
        <taxon>Pseudomonadota</taxon>
        <taxon>Alphaproteobacteria</taxon>
        <taxon>Rhodospirillales</taxon>
        <taxon>Rhodospirillaceae</taxon>
        <taxon>Roseospira</taxon>
    </lineage>
</organism>
<dbReference type="InterPro" id="IPR026555">
    <property type="entry name" value="NSL3/Tex30"/>
</dbReference>
<dbReference type="InterPro" id="IPR029058">
    <property type="entry name" value="AB_hydrolase_fold"/>
</dbReference>
<dbReference type="Gene3D" id="3.40.50.1820">
    <property type="entry name" value="alpha/beta hydrolase"/>
    <property type="match status" value="1"/>
</dbReference>
<evidence type="ECO:0000256" key="1">
    <source>
        <dbReference type="SAM" id="MobiDB-lite"/>
    </source>
</evidence>
<dbReference type="PANTHER" id="PTHR13136">
    <property type="entry name" value="TESTIS DEVELOPMENT PROTEIN PRTD"/>
    <property type="match status" value="1"/>
</dbReference>
<dbReference type="RefSeq" id="WP_246423508.1">
    <property type="nucleotide sequence ID" value="NZ_JACIGI010000003.1"/>
</dbReference>
<name>A0A7W6RY47_9PROT</name>
<dbReference type="Proteomes" id="UP000555728">
    <property type="component" value="Unassembled WGS sequence"/>
</dbReference>
<dbReference type="SUPFAM" id="SSF53474">
    <property type="entry name" value="alpha/beta-Hydrolases"/>
    <property type="match status" value="1"/>
</dbReference>
<dbReference type="AlphaFoldDB" id="A0A7W6RY47"/>
<reference evidence="3 4" key="1">
    <citation type="submission" date="2020-08" db="EMBL/GenBank/DDBJ databases">
        <title>Genome sequencing of Purple Non-Sulfur Bacteria from various extreme environments.</title>
        <authorList>
            <person name="Mayer M."/>
        </authorList>
    </citation>
    <scope>NUCLEOTIDE SEQUENCE [LARGE SCALE GENOMIC DNA]</scope>
    <source>
        <strain evidence="3 4">JA135</strain>
    </source>
</reference>
<dbReference type="Pfam" id="PF20408">
    <property type="entry name" value="Abhydrolase_11"/>
    <property type="match status" value="1"/>
</dbReference>
<dbReference type="EMBL" id="JACIGI010000003">
    <property type="protein sequence ID" value="MBB4284697.1"/>
    <property type="molecule type" value="Genomic_DNA"/>
</dbReference>
<dbReference type="InterPro" id="IPR046879">
    <property type="entry name" value="KANL3/Tex30_Abhydrolase"/>
</dbReference>
<accession>A0A7W6RY47</accession>
<comment type="caution">
    <text evidence="3">The sequence shown here is derived from an EMBL/GenBank/DDBJ whole genome shotgun (WGS) entry which is preliminary data.</text>
</comment>
<evidence type="ECO:0000313" key="4">
    <source>
        <dbReference type="Proteomes" id="UP000555728"/>
    </source>
</evidence>
<feature type="region of interest" description="Disordered" evidence="1">
    <location>
        <begin position="1"/>
        <end position="22"/>
    </location>
</feature>